<feature type="region of interest" description="Disordered" evidence="1">
    <location>
        <begin position="668"/>
        <end position="704"/>
    </location>
</feature>
<dbReference type="EMBL" id="JAPFFF010000015">
    <property type="protein sequence ID" value="KAK8867049.1"/>
    <property type="molecule type" value="Genomic_DNA"/>
</dbReference>
<keyword evidence="3" id="KW-1185">Reference proteome</keyword>
<proteinExistence type="predicted"/>
<organism evidence="2 3">
    <name type="scientific">Tritrichomonas musculus</name>
    <dbReference type="NCBI Taxonomy" id="1915356"/>
    <lineage>
        <taxon>Eukaryota</taxon>
        <taxon>Metamonada</taxon>
        <taxon>Parabasalia</taxon>
        <taxon>Tritrichomonadida</taxon>
        <taxon>Tritrichomonadidae</taxon>
        <taxon>Tritrichomonas</taxon>
    </lineage>
</organism>
<feature type="compositionally biased region" description="Polar residues" evidence="1">
    <location>
        <begin position="680"/>
        <end position="704"/>
    </location>
</feature>
<dbReference type="InterPro" id="IPR013783">
    <property type="entry name" value="Ig-like_fold"/>
</dbReference>
<dbReference type="PANTHER" id="PTHR39211">
    <property type="entry name" value="CHROMOSOME 7, WHOLE GENOME SHOTGUN SEQUENCE"/>
    <property type="match status" value="1"/>
</dbReference>
<comment type="caution">
    <text evidence="2">The sequence shown here is derived from an EMBL/GenBank/DDBJ whole genome shotgun (WGS) entry which is preliminary data.</text>
</comment>
<sequence>MTKTNFTSDEKPIFFNPPLFDFGIVPVSDHPLSFSSKITNITNNLIVLKFDSISTDSLWFTGSNKITNEQRKSGFNIFNYSKPISDFILMPNESKNVFCTIVPSKINRYTIPLKIPLPVHVFQKKEKDESINDNESKQLFVSETSIIEGGSYISILNYEKEITVSVSVTAPHFKVSPKILFLDDCIVNSSQTAKFSIKNKSKFPISIIIYPPPFIEIITPKYPNYIKINSCETVTLSLTHTPQKVGQFDHKIAFDCIESTNSPKILHLMTSVSPVEIPPNFPTIKFKSKNSILDFGEIHSGQHVEDSFVISNDSDTTYDVLIAGIIDIFSPIISENDNVQLNNSFSSINTMNSSVDFSYVAQSENALSASSTANISGSAPSASLANPHSTIAGSVANTENSFLSYVLKEQLKIGSSKELQFKTLLSSQFDSKLKITLHPHSSMPIFVGYQPVFNLSVNSDVFDRRKFMITLVFNGTKTYYRHIKCRAVVCNSQIKIEPSVIHLGDVVAGTLSQTGVVQISNISPLKTTVKIQSSVKALITTPNQIDISPKSTINYAFSFYPKKVNPEFSGTITFSNINNSNNEVRLTVEAAVIATASESQHSMSYSIHSGSRHLTYLDFNFVPQNFISARTFILKNKLKTPLVIKFTSSSPDELFLYYDEKHDMKLKRTSSSSSISNNNTDQSASAANEKQTIDINDTNQTNSLLTPDSPLRSIYELAEYTKKYQSFYENQYVLAGIKYTDKQIVEHFETLLNQFEENITKRSLQNVEGSEIELPPSSRMELCAVLIPKGDKSYIWKRKQLEFSIELDPKITNVPRSFSIVYNTCESSSFLSSQNLNFGTIQVNTHSQYSLYLANESSIPLLFKLMLDTKIPITFDQNKNYGIVSPFSSLVIPFSIAPKIDGKLLSSIVVRNILNINEERRIQLKGRVVRRSHFFIDPQEIDFGDVTAGTSSPKFLIFVTNTSSSENEFTFSNVPKEIYGNNVQPIISYQFKDIKTRLLTEKVKLQIEKLGCKLRCLQRKKKWEYAEQIQKVIDELSNTEIESTSLQIKQLGEKFMDSLIYKAEPLQLHCIEVQMIPIIISKKPLKEPENIEGVIMIYESGRVDSQKTVKYKARVVPQKKIQMSDVDIDAGLLIEPSSITVDHVYIQETKRIELTIKNIEKNEENFWILSNSSDNAIITSQTNEGKLQPNESIKIPIDIYCSDSGIITKTITVASQNCWKEIPITINASYRPILQLSTTKIDFGQIQLTSLQSIVKRTSMTITNISDIVLFVVVSHNVSFLSIYENDPEEPQFKPLRLDINSSITINILFKPQLEIEMYRKYKTLVVDSFIDVKAYDIKEEAENSLNDSHSVITAPYFKVSVPVLGRIGRIGLRPSQKIIDFGSLNNQESVEGKMSIKNRSSKLNVDVVTSPTQGIIVEPSNFSLKGHQELELTVKFRPSSWGVNEGFIYFSTSMQQQLQNGYQKKVIITSFVDPKIIEVDTDNEHKNITKIALGKIYLQADGTPVPKSVSMYIRNVSRHPTTILIPKIEKKYMIRAKEETSIGFQFPFKTMNLLDMNEINDAKNSEKNDRSNKKDPSKIFSSSSVITAAKTALQIAETLVESYSDEVVEEEEENLEHNISLKDNTKLSTSKTNINTNSNSNLQSVLLKPEQSIFSYNLLFISAATKKLVKIIKIEGEFVVSVGSLAMDTISLGRFGSFNNWTVESTSSNSIIIHNHSNIDLYMNSTILTHSNDFNSIPTSQSSTTCCLKIPNQIGPIPPNSDYQVKVEPIIEMMKNVHIEGPQSNLILFTNTNNHDNKLKLTVNYDVRDFFIQVDRAKRGSNKNEFIVSLHKFTEIVVNQKDVNEKELNDIINVNNKESSNESIATEDENDNEIVTTYVASCWFSITNLLDREVTIEVNPEIEKSVSKYVKVDLFQRKTNLMLSSFEILPNEPFEISVKATKLKRKWNSENGIVFAKLNFKAENSSFIVSVVYQ</sequence>
<protein>
    <recommendedName>
        <fullName evidence="4">MSP domain-containing protein</fullName>
    </recommendedName>
</protein>
<gene>
    <name evidence="2" type="ORF">M9Y10_010018</name>
</gene>
<name>A0ABR2IQ56_9EUKA</name>
<dbReference type="PANTHER" id="PTHR39211:SF1">
    <property type="entry name" value="ABNORMAL SPINDLE-LIKE MICROCEPHALY-ASSOCIATED PROTEIN ASH DOMAIN-CONTAINING PROTEIN"/>
    <property type="match status" value="1"/>
</dbReference>
<dbReference type="Gene3D" id="2.60.40.10">
    <property type="entry name" value="Immunoglobulins"/>
    <property type="match status" value="5"/>
</dbReference>
<accession>A0ABR2IQ56</accession>
<reference evidence="2 3" key="1">
    <citation type="submission" date="2024-04" db="EMBL/GenBank/DDBJ databases">
        <title>Tritrichomonas musculus Genome.</title>
        <authorList>
            <person name="Alves-Ferreira E."/>
            <person name="Grigg M."/>
            <person name="Lorenzi H."/>
            <person name="Galac M."/>
        </authorList>
    </citation>
    <scope>NUCLEOTIDE SEQUENCE [LARGE SCALE GENOMIC DNA]</scope>
    <source>
        <strain evidence="2 3">EAF2021</strain>
    </source>
</reference>
<evidence type="ECO:0000256" key="1">
    <source>
        <dbReference type="SAM" id="MobiDB-lite"/>
    </source>
</evidence>
<evidence type="ECO:0000313" key="3">
    <source>
        <dbReference type="Proteomes" id="UP001470230"/>
    </source>
</evidence>
<evidence type="ECO:0008006" key="4">
    <source>
        <dbReference type="Google" id="ProtNLM"/>
    </source>
</evidence>
<evidence type="ECO:0000313" key="2">
    <source>
        <dbReference type="EMBL" id="KAK8867049.1"/>
    </source>
</evidence>
<dbReference type="Proteomes" id="UP001470230">
    <property type="component" value="Unassembled WGS sequence"/>
</dbReference>
<feature type="compositionally biased region" description="Low complexity" evidence="1">
    <location>
        <begin position="670"/>
        <end position="679"/>
    </location>
</feature>